<evidence type="ECO:0000313" key="3">
    <source>
        <dbReference type="EMBL" id="EAU86658.2"/>
    </source>
</evidence>
<keyword evidence="2" id="KW-1133">Transmembrane helix</keyword>
<feature type="transmembrane region" description="Helical" evidence="2">
    <location>
        <begin position="330"/>
        <end position="353"/>
    </location>
</feature>
<feature type="transmembrane region" description="Helical" evidence="2">
    <location>
        <begin position="130"/>
        <end position="158"/>
    </location>
</feature>
<evidence type="ECO:0000256" key="2">
    <source>
        <dbReference type="SAM" id="Phobius"/>
    </source>
</evidence>
<keyword evidence="2" id="KW-0812">Transmembrane</keyword>
<feature type="compositionally biased region" description="Pro residues" evidence="1">
    <location>
        <begin position="45"/>
        <end position="59"/>
    </location>
</feature>
<dbReference type="Proteomes" id="UP000001861">
    <property type="component" value="Unassembled WGS sequence"/>
</dbReference>
<dbReference type="VEuPathDB" id="FungiDB:CC1G_07316"/>
<keyword evidence="2" id="KW-0472">Membrane</keyword>
<proteinExistence type="predicted"/>
<dbReference type="KEGG" id="cci:CC1G_07316"/>
<name>A8NNQ4_COPC7</name>
<reference evidence="3 4" key="1">
    <citation type="journal article" date="2010" name="Proc. Natl. Acad. Sci. U.S.A.">
        <title>Insights into evolution of multicellular fungi from the assembled chromosomes of the mushroom Coprinopsis cinerea (Coprinus cinereus).</title>
        <authorList>
            <person name="Stajich J.E."/>
            <person name="Wilke S.K."/>
            <person name="Ahren D."/>
            <person name="Au C.H."/>
            <person name="Birren B.W."/>
            <person name="Borodovsky M."/>
            <person name="Burns C."/>
            <person name="Canback B."/>
            <person name="Casselton L.A."/>
            <person name="Cheng C.K."/>
            <person name="Deng J."/>
            <person name="Dietrich F.S."/>
            <person name="Fargo D.C."/>
            <person name="Farman M.L."/>
            <person name="Gathman A.C."/>
            <person name="Goldberg J."/>
            <person name="Guigo R."/>
            <person name="Hoegger P.J."/>
            <person name="Hooker J.B."/>
            <person name="Huggins A."/>
            <person name="James T.Y."/>
            <person name="Kamada T."/>
            <person name="Kilaru S."/>
            <person name="Kodira C."/>
            <person name="Kues U."/>
            <person name="Kupfer D."/>
            <person name="Kwan H.S."/>
            <person name="Lomsadze A."/>
            <person name="Li W."/>
            <person name="Lilly W.W."/>
            <person name="Ma L.J."/>
            <person name="Mackey A.J."/>
            <person name="Manning G."/>
            <person name="Martin F."/>
            <person name="Muraguchi H."/>
            <person name="Natvig D.O."/>
            <person name="Palmerini H."/>
            <person name="Ramesh M.A."/>
            <person name="Rehmeyer C.J."/>
            <person name="Roe B.A."/>
            <person name="Shenoy N."/>
            <person name="Stanke M."/>
            <person name="Ter-Hovhannisyan V."/>
            <person name="Tunlid A."/>
            <person name="Velagapudi R."/>
            <person name="Vision T.J."/>
            <person name="Zeng Q."/>
            <person name="Zolan M.E."/>
            <person name="Pukkila P.J."/>
        </authorList>
    </citation>
    <scope>NUCLEOTIDE SEQUENCE [LARGE SCALE GENOMIC DNA]</scope>
    <source>
        <strain evidence="4">Okayama-7 / 130 / ATCC MYA-4618 / FGSC 9003</strain>
    </source>
</reference>
<evidence type="ECO:0000256" key="1">
    <source>
        <dbReference type="SAM" id="MobiDB-lite"/>
    </source>
</evidence>
<dbReference type="GeneID" id="6011702"/>
<feature type="transmembrane region" description="Helical" evidence="2">
    <location>
        <begin position="290"/>
        <end position="310"/>
    </location>
</feature>
<feature type="region of interest" description="Disordered" evidence="1">
    <location>
        <begin position="88"/>
        <end position="115"/>
    </location>
</feature>
<dbReference type="RefSeq" id="XP_001835174.2">
    <property type="nucleotide sequence ID" value="XM_001835122.2"/>
</dbReference>
<dbReference type="InParanoid" id="A8NNQ4"/>
<feature type="region of interest" description="Disordered" evidence="1">
    <location>
        <begin position="253"/>
        <end position="281"/>
    </location>
</feature>
<organism evidence="3 4">
    <name type="scientific">Coprinopsis cinerea (strain Okayama-7 / 130 / ATCC MYA-4618 / FGSC 9003)</name>
    <name type="common">Inky cap fungus</name>
    <name type="synonym">Hormographiella aspergillata</name>
    <dbReference type="NCBI Taxonomy" id="240176"/>
    <lineage>
        <taxon>Eukaryota</taxon>
        <taxon>Fungi</taxon>
        <taxon>Dikarya</taxon>
        <taxon>Basidiomycota</taxon>
        <taxon>Agaricomycotina</taxon>
        <taxon>Agaricomycetes</taxon>
        <taxon>Agaricomycetidae</taxon>
        <taxon>Agaricales</taxon>
        <taxon>Agaricineae</taxon>
        <taxon>Psathyrellaceae</taxon>
        <taxon>Coprinopsis</taxon>
    </lineage>
</organism>
<dbReference type="HOGENOM" id="CLU_676163_0_0_1"/>
<dbReference type="AlphaFoldDB" id="A8NNQ4"/>
<protein>
    <submittedName>
        <fullName evidence="3">Uncharacterized protein</fullName>
    </submittedName>
</protein>
<keyword evidence="4" id="KW-1185">Reference proteome</keyword>
<sequence>MASRRPDDKISRVGNVTILSWNPSPEEVDLLTPAEGPSATTNPAFGPPDPTNFPRPLPSLPSSSNDLIQEVPQEAPIPVPSRVFSPPLPRSTIVGPESQPPTPPPQSSVQFAQQQAANSRPPVIGAQCDLYIQCVSLCLLISSILYVALGGVGVLLGSLPRNQGSAKTCFVIALIACFASVFLSASTLILAIRSRFPASGTTMNRPPRRRLAFRTHRARLHSTSSMQPILHSDPDDGHRSSWDAEALVSTNPRTLEASTIGEKSSPTTPPMPTSLPPRRYSPSRSTMRRLLFFNAALALVWCILAPWLSIVEGNLRHEDWVRPKSWIVNSNLRVVFAYTCFALCALSGLLRLVQSRKEWQRRREDGNDMEALGNGAWKRHSIQFDMRTLAGPYRTFLQTIAFSPSGS</sequence>
<dbReference type="EMBL" id="AACS02000012">
    <property type="protein sequence ID" value="EAU86658.2"/>
    <property type="molecule type" value="Genomic_DNA"/>
</dbReference>
<accession>A8NNQ4</accession>
<evidence type="ECO:0000313" key="4">
    <source>
        <dbReference type="Proteomes" id="UP000001861"/>
    </source>
</evidence>
<gene>
    <name evidence="3" type="ORF">CC1G_07316</name>
</gene>
<feature type="region of interest" description="Disordered" evidence="1">
    <location>
        <begin position="21"/>
        <end position="70"/>
    </location>
</feature>
<feature type="transmembrane region" description="Helical" evidence="2">
    <location>
        <begin position="170"/>
        <end position="192"/>
    </location>
</feature>
<comment type="caution">
    <text evidence="3">The sequence shown here is derived from an EMBL/GenBank/DDBJ whole genome shotgun (WGS) entry which is preliminary data.</text>
</comment>